<dbReference type="CDD" id="cd02969">
    <property type="entry name" value="PRX_like1"/>
    <property type="match status" value="1"/>
</dbReference>
<keyword evidence="4" id="KW-1185">Reference proteome</keyword>
<feature type="signal peptide" evidence="1">
    <location>
        <begin position="1"/>
        <end position="21"/>
    </location>
</feature>
<dbReference type="InterPro" id="IPR013740">
    <property type="entry name" value="Redoxin"/>
</dbReference>
<name>A0A934S0T5_9BACT</name>
<comment type="caution">
    <text evidence="3">The sequence shown here is derived from an EMBL/GenBank/DDBJ whole genome shotgun (WGS) entry which is preliminary data.</text>
</comment>
<feature type="chain" id="PRO_5036690203" evidence="1">
    <location>
        <begin position="22"/>
        <end position="203"/>
    </location>
</feature>
<dbReference type="InterPro" id="IPR047262">
    <property type="entry name" value="PRX-like1"/>
</dbReference>
<dbReference type="PANTHER" id="PTHR43640">
    <property type="entry name" value="OS07G0260300 PROTEIN"/>
    <property type="match status" value="1"/>
</dbReference>
<dbReference type="AlphaFoldDB" id="A0A934S0T5"/>
<accession>A0A934S0T5</accession>
<dbReference type="EMBL" id="JAENIL010000037">
    <property type="protein sequence ID" value="MBK1878909.1"/>
    <property type="molecule type" value="Genomic_DNA"/>
</dbReference>
<dbReference type="GO" id="GO:0016491">
    <property type="term" value="F:oxidoreductase activity"/>
    <property type="evidence" value="ECO:0007669"/>
    <property type="project" value="InterPro"/>
</dbReference>
<feature type="domain" description="Thioredoxin" evidence="2">
    <location>
        <begin position="24"/>
        <end position="183"/>
    </location>
</feature>
<dbReference type="SUPFAM" id="SSF52833">
    <property type="entry name" value="Thioredoxin-like"/>
    <property type="match status" value="1"/>
</dbReference>
<dbReference type="PROSITE" id="PS51352">
    <property type="entry name" value="THIOREDOXIN_2"/>
    <property type="match status" value="1"/>
</dbReference>
<proteinExistence type="predicted"/>
<evidence type="ECO:0000313" key="4">
    <source>
        <dbReference type="Proteomes" id="UP000617628"/>
    </source>
</evidence>
<dbReference type="PANTHER" id="PTHR43640:SF1">
    <property type="entry name" value="THIOREDOXIN-DEPENDENT PEROXIREDOXIN"/>
    <property type="match status" value="1"/>
</dbReference>
<dbReference type="InterPro" id="IPR036249">
    <property type="entry name" value="Thioredoxin-like_sf"/>
</dbReference>
<dbReference type="InterPro" id="IPR013766">
    <property type="entry name" value="Thioredoxin_domain"/>
</dbReference>
<reference evidence="3" key="1">
    <citation type="submission" date="2021-01" db="EMBL/GenBank/DDBJ databases">
        <title>Modified the classification status of verrucomicrobia.</title>
        <authorList>
            <person name="Feng X."/>
        </authorList>
    </citation>
    <scope>NUCLEOTIDE SEQUENCE</scope>
    <source>
        <strain evidence="3">KCTC 13126</strain>
    </source>
</reference>
<dbReference type="Gene3D" id="3.40.30.10">
    <property type="entry name" value="Glutaredoxin"/>
    <property type="match status" value="1"/>
</dbReference>
<gene>
    <name evidence="3" type="ORF">JIN87_18645</name>
</gene>
<evidence type="ECO:0000256" key="1">
    <source>
        <dbReference type="SAM" id="SignalP"/>
    </source>
</evidence>
<sequence length="203" mass="21931">MKLRIRLFGVVLAALFCGAFAQAVTVGEKAPGFSLTDVEGKTHSLKDYEGKVVVLEWTNHGCPYVSKFYRSGKMQEFQGIAAGKDVVWLSICSSAEGKQGHMSSSEWRQANARKGVKASAVLLDEMGKVGKAYGARATPHMFVIDDKGVLAYDGAIDSIPSTSPADIDRAENYVLAAVDALLEGRPVEKSKVRPYGCGIKWAR</sequence>
<dbReference type="Pfam" id="PF08534">
    <property type="entry name" value="Redoxin"/>
    <property type="match status" value="1"/>
</dbReference>
<dbReference type="RefSeq" id="WP_200357122.1">
    <property type="nucleotide sequence ID" value="NZ_JAENIL010000037.1"/>
</dbReference>
<evidence type="ECO:0000313" key="3">
    <source>
        <dbReference type="EMBL" id="MBK1878909.1"/>
    </source>
</evidence>
<protein>
    <submittedName>
        <fullName evidence="3">Thioredoxin family protein</fullName>
    </submittedName>
</protein>
<evidence type="ECO:0000259" key="2">
    <source>
        <dbReference type="PROSITE" id="PS51352"/>
    </source>
</evidence>
<keyword evidence="1" id="KW-0732">Signal</keyword>
<organism evidence="3 4">
    <name type="scientific">Pelagicoccus mobilis</name>
    <dbReference type="NCBI Taxonomy" id="415221"/>
    <lineage>
        <taxon>Bacteria</taxon>
        <taxon>Pseudomonadati</taxon>
        <taxon>Verrucomicrobiota</taxon>
        <taxon>Opitutia</taxon>
        <taxon>Puniceicoccales</taxon>
        <taxon>Pelagicoccaceae</taxon>
        <taxon>Pelagicoccus</taxon>
    </lineage>
</organism>
<dbReference type="Proteomes" id="UP000617628">
    <property type="component" value="Unassembled WGS sequence"/>
</dbReference>